<comment type="caution">
    <text evidence="2">The sequence shown here is derived from an EMBL/GenBank/DDBJ whole genome shotgun (WGS) entry which is preliminary data.</text>
</comment>
<evidence type="ECO:0000259" key="1">
    <source>
        <dbReference type="Pfam" id="PF06527"/>
    </source>
</evidence>
<sequence>MARLAGVDLHGLRFWAPRKLDNGRYRIGATTSSVGAFRRTTIRLCPICAAEALQGQGPSGVFQLLEWCVTCVHRCAVHGARLCEMPAAAHAHETYNVASLAIRHQQVLISAASDPEILDESLFETYIRERIHRGPRDDWLRPLELTHLHRACLMLGLTMAGQTTLNLSAVDHQCGRRACDDGFEVLRNGPDALAAAFDCLRGRTRTGRPYYSTDLGPFFAWLRTVQDTPALTEMLSAVRLYVFRHYPVKPDQEVLGERPAGITHITFDEARARAKLGTAFLKRLFAHITGIPLNEAGSLTEITVDDLDYVLGFWAGLCNLQDAARMLGIQPSQVKSLIELGVFSALRFGSSLRYLHRAEVSDLLRAVEALSAADGGSGFVPLKTFSTSRKIGIARIVAAWHSGELQGQIARGEGKGLQALFLQPDAFCQKVPTPRHGDPNLAEAARYLRISLSAVRTLRDVGILQQVRKRNADTNFRQGYISSESLRSFERNHVTLGQLAERNAVAPMHLARRLDRDGIPALDTPRGMVRVYHQEMLPTDLLFGVNIPLRDSGAFQQGGLP</sequence>
<keyword evidence="3" id="KW-1185">Reference proteome</keyword>
<evidence type="ECO:0000313" key="2">
    <source>
        <dbReference type="EMBL" id="MFD1882164.1"/>
    </source>
</evidence>
<organism evidence="2 3">
    <name type="scientific">Paracoccus pacificus</name>
    <dbReference type="NCBI Taxonomy" id="1463598"/>
    <lineage>
        <taxon>Bacteria</taxon>
        <taxon>Pseudomonadati</taxon>
        <taxon>Pseudomonadota</taxon>
        <taxon>Alphaproteobacteria</taxon>
        <taxon>Rhodobacterales</taxon>
        <taxon>Paracoccaceae</taxon>
        <taxon>Paracoccus</taxon>
    </lineage>
</organism>
<dbReference type="Proteomes" id="UP001597213">
    <property type="component" value="Unassembled WGS sequence"/>
</dbReference>
<protein>
    <submittedName>
        <fullName evidence="2">TniQ family protein</fullName>
    </submittedName>
</protein>
<dbReference type="RefSeq" id="WP_379142605.1">
    <property type="nucleotide sequence ID" value="NZ_JBHUEN010000029.1"/>
</dbReference>
<evidence type="ECO:0000313" key="3">
    <source>
        <dbReference type="Proteomes" id="UP001597213"/>
    </source>
</evidence>
<dbReference type="EMBL" id="JBHUEN010000029">
    <property type="protein sequence ID" value="MFD1882164.1"/>
    <property type="molecule type" value="Genomic_DNA"/>
</dbReference>
<accession>A0ABW4R8B2</accession>
<feature type="domain" description="TniQ" evidence="1">
    <location>
        <begin position="2"/>
        <end position="82"/>
    </location>
</feature>
<dbReference type="Pfam" id="PF06527">
    <property type="entry name" value="TniQ"/>
    <property type="match status" value="1"/>
</dbReference>
<dbReference type="InterPro" id="IPR009492">
    <property type="entry name" value="TniQ"/>
</dbReference>
<gene>
    <name evidence="2" type="ORF">ACFSCT_10610</name>
</gene>
<reference evidence="3" key="1">
    <citation type="journal article" date="2019" name="Int. J. Syst. Evol. Microbiol.">
        <title>The Global Catalogue of Microorganisms (GCM) 10K type strain sequencing project: providing services to taxonomists for standard genome sequencing and annotation.</title>
        <authorList>
            <consortium name="The Broad Institute Genomics Platform"/>
            <consortium name="The Broad Institute Genome Sequencing Center for Infectious Disease"/>
            <person name="Wu L."/>
            <person name="Ma J."/>
        </authorList>
    </citation>
    <scope>NUCLEOTIDE SEQUENCE [LARGE SCALE GENOMIC DNA]</scope>
    <source>
        <strain evidence="3">CCUG 56029</strain>
    </source>
</reference>
<proteinExistence type="predicted"/>
<name>A0ABW4R8B2_9RHOB</name>